<keyword evidence="4" id="KW-1185">Reference proteome</keyword>
<protein>
    <submittedName>
        <fullName evidence="3">Uncharacterized protein</fullName>
    </submittedName>
</protein>
<dbReference type="Proteomes" id="UP000549616">
    <property type="component" value="Unassembled WGS sequence"/>
</dbReference>
<reference evidence="3 4" key="1">
    <citation type="submission" date="2020-07" db="EMBL/GenBank/DDBJ databases">
        <title>Sequencing the genomes of 1000 actinobacteria strains.</title>
        <authorList>
            <person name="Klenk H.-P."/>
        </authorList>
    </citation>
    <scope>NUCLEOTIDE SEQUENCE [LARGE SCALE GENOMIC DNA]</scope>
    <source>
        <strain evidence="3 4">DSM 104006</strain>
    </source>
</reference>
<gene>
    <name evidence="3" type="ORF">HNR02_001513</name>
</gene>
<evidence type="ECO:0000256" key="2">
    <source>
        <dbReference type="SAM" id="Phobius"/>
    </source>
</evidence>
<feature type="region of interest" description="Disordered" evidence="1">
    <location>
        <begin position="212"/>
        <end position="235"/>
    </location>
</feature>
<keyword evidence="2" id="KW-0812">Transmembrane</keyword>
<dbReference type="RefSeq" id="WP_179772471.1">
    <property type="nucleotide sequence ID" value="NZ_JACCFK010000001.1"/>
</dbReference>
<sequence length="235" mass="24477">MARTILRDRSGELVRSVQLADRTGIVAASAPQPARSQGDGEMGVLDFAVASGQLDVALAAGLSEAAVVGEERQVLRQVRRNLMVAGAAVVLVVLGWIGGNTFGFEHESGSVPAVAAGPVPTPVPAAPTEPAPSSTVTPQAAAPSPKPLSAPVTTKATQPTRKKTEVAAPTTPSKGGEARAETVEETPSRQDRSSLSLNERLQQLIETWSWARTNQPGDFGDEQDRSIRSFGPLGD</sequence>
<evidence type="ECO:0000313" key="3">
    <source>
        <dbReference type="EMBL" id="NYI88190.1"/>
    </source>
</evidence>
<keyword evidence="2" id="KW-0472">Membrane</keyword>
<name>A0A853AZN1_9PSEU</name>
<feature type="compositionally biased region" description="Pro residues" evidence="1">
    <location>
        <begin position="121"/>
        <end position="130"/>
    </location>
</feature>
<accession>A0A853AZN1</accession>
<dbReference type="EMBL" id="JACCFK010000001">
    <property type="protein sequence ID" value="NYI88190.1"/>
    <property type="molecule type" value="Genomic_DNA"/>
</dbReference>
<feature type="region of interest" description="Disordered" evidence="1">
    <location>
        <begin position="121"/>
        <end position="197"/>
    </location>
</feature>
<evidence type="ECO:0000256" key="1">
    <source>
        <dbReference type="SAM" id="MobiDB-lite"/>
    </source>
</evidence>
<dbReference type="AlphaFoldDB" id="A0A853AZN1"/>
<feature type="transmembrane region" description="Helical" evidence="2">
    <location>
        <begin position="82"/>
        <end position="99"/>
    </location>
</feature>
<evidence type="ECO:0000313" key="4">
    <source>
        <dbReference type="Proteomes" id="UP000549616"/>
    </source>
</evidence>
<feature type="compositionally biased region" description="Basic and acidic residues" evidence="1">
    <location>
        <begin position="176"/>
        <end position="192"/>
    </location>
</feature>
<comment type="caution">
    <text evidence="3">The sequence shown here is derived from an EMBL/GenBank/DDBJ whole genome shotgun (WGS) entry which is preliminary data.</text>
</comment>
<feature type="compositionally biased region" description="Low complexity" evidence="1">
    <location>
        <begin position="131"/>
        <end position="151"/>
    </location>
</feature>
<keyword evidence="2" id="KW-1133">Transmembrane helix</keyword>
<organism evidence="3 4">
    <name type="scientific">Amycolatopsis endophytica</name>
    <dbReference type="NCBI Taxonomy" id="860233"/>
    <lineage>
        <taxon>Bacteria</taxon>
        <taxon>Bacillati</taxon>
        <taxon>Actinomycetota</taxon>
        <taxon>Actinomycetes</taxon>
        <taxon>Pseudonocardiales</taxon>
        <taxon>Pseudonocardiaceae</taxon>
        <taxon>Amycolatopsis</taxon>
    </lineage>
</organism>
<proteinExistence type="predicted"/>